<evidence type="ECO:0000256" key="2">
    <source>
        <dbReference type="ARBA" id="ARBA00022771"/>
    </source>
</evidence>
<dbReference type="PANTHER" id="PTHR46455">
    <property type="entry name" value="SET AND MYND DOMAIN CONTAINING, ARTHROPOD-SPECIFIC, MEMBER 4, ISOFORM A"/>
    <property type="match status" value="1"/>
</dbReference>
<evidence type="ECO:0000313" key="8">
    <source>
        <dbReference type="RefSeq" id="XP_018323957.1"/>
    </source>
</evidence>
<evidence type="ECO:0000259" key="6">
    <source>
        <dbReference type="PROSITE" id="PS50865"/>
    </source>
</evidence>
<keyword evidence="1" id="KW-0479">Metal-binding</keyword>
<dbReference type="SUPFAM" id="SSF82199">
    <property type="entry name" value="SET domain"/>
    <property type="match status" value="1"/>
</dbReference>
<keyword evidence="7" id="KW-1185">Reference proteome</keyword>
<dbReference type="GeneID" id="108736142"/>
<dbReference type="CDD" id="cd20071">
    <property type="entry name" value="SET_SMYD"/>
    <property type="match status" value="1"/>
</dbReference>
<evidence type="ECO:0000259" key="5">
    <source>
        <dbReference type="PROSITE" id="PS50280"/>
    </source>
</evidence>
<evidence type="ECO:0000256" key="3">
    <source>
        <dbReference type="ARBA" id="ARBA00022833"/>
    </source>
</evidence>
<dbReference type="PANTHER" id="PTHR46455:SF2">
    <property type="entry name" value="AT24727P"/>
    <property type="match status" value="1"/>
</dbReference>
<protein>
    <submittedName>
        <fullName evidence="8 9">SET domain-containing protein SmydA-8-like</fullName>
    </submittedName>
</protein>
<dbReference type="SUPFAM" id="SSF144232">
    <property type="entry name" value="HIT/MYND zinc finger-like"/>
    <property type="match status" value="1"/>
</dbReference>
<evidence type="ECO:0000313" key="9">
    <source>
        <dbReference type="RefSeq" id="XP_025836572.1"/>
    </source>
</evidence>
<dbReference type="InterPro" id="IPR001214">
    <property type="entry name" value="SET_dom"/>
</dbReference>
<name>A0A1W4WTY4_AGRPL</name>
<dbReference type="Pfam" id="PF01753">
    <property type="entry name" value="zf-MYND"/>
    <property type="match status" value="1"/>
</dbReference>
<dbReference type="GO" id="GO:0008276">
    <property type="term" value="F:protein methyltransferase activity"/>
    <property type="evidence" value="ECO:0007669"/>
    <property type="project" value="UniProtKB-ARBA"/>
</dbReference>
<sequence length="569" mass="65455">MAESEKTCAECNEPAELMCSACKLVSYCSKEHQKEHWKTHKSLCKPFEIQTTSDKGKCLVATRDLSPNDQIICDYPIVFGPRPHVVEEGPVPCPGCCRLIIAESAPRCEGCDWPVCNPNCPGLKDVNKHAHECYILGLRPTKAQKNLHNFYRQDALLTLRILLFQKRNQKKWQQILEMESHMDKRGEGTDTYKHVQERIVKYIQENFVTPLRDIGKQTGQELLLDDSDETIQKICGIIDVNSMEINQDAELSALYPTAYLMEHSCICNTYHVFDDEDQNYKITVRAALPIKKGDHITTMYTHALWGTQARREHLMETKYFECSCPRCSDPTELGTYLSALRCLGTENEPCGGTQLPIDPLDYKTEWACDKCKVKVNNAEVAMLVNQIGEEVDQIQLSKPTVKELNEMLKKVLTFLHPHHYHVYSLKHSLVQLYGYQQGYMPNQISDELLLEKAEMCRDLLETTRKIDPGNSRLCLYTAVLLHELHLANVYYIKRKWHTEDKEVLARLFREAKRSLEDAKKVLEHETTCAAGEKLRHLVESSEKDANKWINNHSEEVNELLEQIKESLNV</sequence>
<evidence type="ECO:0000256" key="4">
    <source>
        <dbReference type="PROSITE-ProRule" id="PRU00134"/>
    </source>
</evidence>
<dbReference type="Gene3D" id="1.10.220.160">
    <property type="match status" value="1"/>
</dbReference>
<dbReference type="STRING" id="224129.A0A1W4WTY4"/>
<dbReference type="OrthoDB" id="3174329at2759"/>
<feature type="domain" description="MYND-type" evidence="6">
    <location>
        <begin position="8"/>
        <end position="44"/>
    </location>
</feature>
<dbReference type="KEGG" id="apln:108736142"/>
<dbReference type="RefSeq" id="XP_025836572.1">
    <property type="nucleotide sequence ID" value="XM_025980787.1"/>
</dbReference>
<dbReference type="KEGG" id="apln:112906528"/>
<dbReference type="GO" id="GO:0008270">
    <property type="term" value="F:zinc ion binding"/>
    <property type="evidence" value="ECO:0007669"/>
    <property type="project" value="UniProtKB-KW"/>
</dbReference>
<dbReference type="GO" id="GO:0008170">
    <property type="term" value="F:N-methyltransferase activity"/>
    <property type="evidence" value="ECO:0007669"/>
    <property type="project" value="UniProtKB-ARBA"/>
</dbReference>
<dbReference type="InterPro" id="IPR053010">
    <property type="entry name" value="SET_SmydA-8"/>
</dbReference>
<dbReference type="InterPro" id="IPR002893">
    <property type="entry name" value="Znf_MYND"/>
</dbReference>
<proteinExistence type="predicted"/>
<dbReference type="RefSeq" id="XP_018323957.1">
    <property type="nucleotide sequence ID" value="XM_018468455.2"/>
</dbReference>
<feature type="domain" description="SET" evidence="5">
    <location>
        <begin position="45"/>
        <end position="301"/>
    </location>
</feature>
<dbReference type="AlphaFoldDB" id="A0A1W4WTY4"/>
<dbReference type="InterPro" id="IPR046341">
    <property type="entry name" value="SET_dom_sf"/>
</dbReference>
<dbReference type="GO" id="GO:0008757">
    <property type="term" value="F:S-adenosylmethionine-dependent methyltransferase activity"/>
    <property type="evidence" value="ECO:0007669"/>
    <property type="project" value="UniProtKB-ARBA"/>
</dbReference>
<evidence type="ECO:0000256" key="1">
    <source>
        <dbReference type="ARBA" id="ARBA00022723"/>
    </source>
</evidence>
<dbReference type="PROSITE" id="PS50865">
    <property type="entry name" value="ZF_MYND_2"/>
    <property type="match status" value="1"/>
</dbReference>
<keyword evidence="2 4" id="KW-0863">Zinc-finger</keyword>
<dbReference type="PROSITE" id="PS01360">
    <property type="entry name" value="ZF_MYND_1"/>
    <property type="match status" value="1"/>
</dbReference>
<dbReference type="Gene3D" id="6.10.140.2220">
    <property type="match status" value="2"/>
</dbReference>
<reference evidence="8 9" key="1">
    <citation type="submission" date="2025-04" db="UniProtKB">
        <authorList>
            <consortium name="RefSeq"/>
        </authorList>
    </citation>
    <scope>IDENTIFICATION</scope>
    <source>
        <tissue evidence="8 9">Entire body</tissue>
    </source>
</reference>
<accession>A0A1W4WTY4</accession>
<dbReference type="Proteomes" id="UP000192223">
    <property type="component" value="Unplaced"/>
</dbReference>
<dbReference type="Gene3D" id="2.170.270.10">
    <property type="entry name" value="SET domain"/>
    <property type="match status" value="1"/>
</dbReference>
<organism evidence="7 8">
    <name type="scientific">Agrilus planipennis</name>
    <name type="common">Emerald ash borer</name>
    <name type="synonym">Agrilus marcopoli</name>
    <dbReference type="NCBI Taxonomy" id="224129"/>
    <lineage>
        <taxon>Eukaryota</taxon>
        <taxon>Metazoa</taxon>
        <taxon>Ecdysozoa</taxon>
        <taxon>Arthropoda</taxon>
        <taxon>Hexapoda</taxon>
        <taxon>Insecta</taxon>
        <taxon>Pterygota</taxon>
        <taxon>Neoptera</taxon>
        <taxon>Endopterygota</taxon>
        <taxon>Coleoptera</taxon>
        <taxon>Polyphaga</taxon>
        <taxon>Elateriformia</taxon>
        <taxon>Buprestoidea</taxon>
        <taxon>Buprestidae</taxon>
        <taxon>Agrilinae</taxon>
        <taxon>Agrilus</taxon>
    </lineage>
</organism>
<dbReference type="PROSITE" id="PS50280">
    <property type="entry name" value="SET"/>
    <property type="match status" value="1"/>
</dbReference>
<gene>
    <name evidence="8" type="primary">LOC108736142</name>
    <name evidence="9" type="synonym">LOC112906528</name>
</gene>
<evidence type="ECO:0000313" key="7">
    <source>
        <dbReference type="Proteomes" id="UP000192223"/>
    </source>
</evidence>
<keyword evidence="3" id="KW-0862">Zinc</keyword>